<dbReference type="GO" id="GO:0015031">
    <property type="term" value="P:protein transport"/>
    <property type="evidence" value="ECO:0007669"/>
    <property type="project" value="UniProtKB-KW"/>
</dbReference>
<evidence type="ECO:0000256" key="1">
    <source>
        <dbReference type="ARBA" id="ARBA00006720"/>
    </source>
</evidence>
<comment type="domain">
    <text evidence="10">The twin CX3C motif contains 4 conserved Cys residues that form 2 disulfide bonds in the mitochondrial intermembrane space.</text>
</comment>
<reference evidence="12 13" key="1">
    <citation type="submission" date="2017-01" db="EMBL/GenBank/DDBJ databases">
        <authorList>
            <person name="Mah S.A."/>
            <person name="Swanson W.J."/>
            <person name="Moy G.W."/>
            <person name="Vacquier V.D."/>
        </authorList>
    </citation>
    <scope>NUCLEOTIDE SEQUENCE [LARGE SCALE GENOMIC DNA]</scope>
    <source>
        <strain evidence="12 13">GSMNP</strain>
    </source>
</reference>
<comment type="subunit">
    <text evidence="10">Heterohexamer.</text>
</comment>
<evidence type="ECO:0000313" key="12">
    <source>
        <dbReference type="EMBL" id="OMJ07454.1"/>
    </source>
</evidence>
<evidence type="ECO:0000256" key="7">
    <source>
        <dbReference type="ARBA" id="ARBA00023010"/>
    </source>
</evidence>
<protein>
    <recommendedName>
        <fullName evidence="10">Mitochondrial import inner membrane translocase subunit</fullName>
    </recommendedName>
</protein>
<organism evidence="12 13">
    <name type="scientific">Smittium culicis</name>
    <dbReference type="NCBI Taxonomy" id="133412"/>
    <lineage>
        <taxon>Eukaryota</taxon>
        <taxon>Fungi</taxon>
        <taxon>Fungi incertae sedis</taxon>
        <taxon>Zoopagomycota</taxon>
        <taxon>Kickxellomycotina</taxon>
        <taxon>Harpellomycetes</taxon>
        <taxon>Harpellales</taxon>
        <taxon>Legeriomycetaceae</taxon>
        <taxon>Smittium</taxon>
    </lineage>
</organism>
<name>A0A1R1WYM1_9FUNG</name>
<dbReference type="Pfam" id="PF02953">
    <property type="entry name" value="zf-Tim10_DDP"/>
    <property type="match status" value="1"/>
</dbReference>
<keyword evidence="3" id="KW-0479">Metal-binding</keyword>
<dbReference type="GO" id="GO:0005743">
    <property type="term" value="C:mitochondrial inner membrane"/>
    <property type="evidence" value="ECO:0007669"/>
    <property type="project" value="UniProtKB-SubCell"/>
</dbReference>
<dbReference type="STRING" id="133412.A0A1R1WYM1"/>
<dbReference type="InterPro" id="IPR050673">
    <property type="entry name" value="Mito_inner_translocase_sub"/>
</dbReference>
<evidence type="ECO:0000256" key="5">
    <source>
        <dbReference type="ARBA" id="ARBA00022833"/>
    </source>
</evidence>
<comment type="similarity">
    <text evidence="1 10">Belongs to the small Tim family.</text>
</comment>
<accession>A0A1R1WYM1</accession>
<dbReference type="EMBL" id="LSSN01006045">
    <property type="protein sequence ID" value="OMJ07454.1"/>
    <property type="molecule type" value="Genomic_DNA"/>
</dbReference>
<dbReference type="AlphaFoldDB" id="A0A1R1WYM1"/>
<keyword evidence="2 10" id="KW-0813">Transport</keyword>
<keyword evidence="7 10" id="KW-0811">Translocation</keyword>
<dbReference type="Gene3D" id="1.10.287.810">
    <property type="entry name" value="Mitochondrial import inner membrane translocase subunit tim13 like domains"/>
    <property type="match status" value="1"/>
</dbReference>
<keyword evidence="13" id="KW-1185">Reference proteome</keyword>
<keyword evidence="5" id="KW-0862">Zinc</keyword>
<keyword evidence="8 10" id="KW-0496">Mitochondrion</keyword>
<comment type="caution">
    <text evidence="12">The sequence shown here is derived from an EMBL/GenBank/DDBJ whole genome shotgun (WGS) entry which is preliminary data.</text>
</comment>
<keyword evidence="9 10" id="KW-1015">Disulfide bond</keyword>
<evidence type="ECO:0000256" key="10">
    <source>
        <dbReference type="RuleBase" id="RU367043"/>
    </source>
</evidence>
<keyword evidence="4 10" id="KW-0999">Mitochondrion inner membrane</keyword>
<dbReference type="Proteomes" id="UP000187283">
    <property type="component" value="Unassembled WGS sequence"/>
</dbReference>
<evidence type="ECO:0000259" key="11">
    <source>
        <dbReference type="Pfam" id="PF02953"/>
    </source>
</evidence>
<dbReference type="InterPro" id="IPR035427">
    <property type="entry name" value="Tim10-like_dom_sf"/>
</dbReference>
<dbReference type="OrthoDB" id="1551503at2759"/>
<evidence type="ECO:0000256" key="4">
    <source>
        <dbReference type="ARBA" id="ARBA00022792"/>
    </source>
</evidence>
<evidence type="ECO:0000256" key="3">
    <source>
        <dbReference type="ARBA" id="ARBA00022723"/>
    </source>
</evidence>
<feature type="domain" description="Tim10-like" evidence="11">
    <location>
        <begin position="17"/>
        <end position="78"/>
    </location>
</feature>
<dbReference type="GO" id="GO:0046872">
    <property type="term" value="F:metal ion binding"/>
    <property type="evidence" value="ECO:0007669"/>
    <property type="project" value="UniProtKB-KW"/>
</dbReference>
<proteinExistence type="inferred from homology"/>
<gene>
    <name evidence="12" type="ORF">AYI70_g12186</name>
</gene>
<sequence>MYDNNMGYPTLEQQAEMMIEQKKMKDYLRMFNYLVDDCFDSCINSFTTKKLSEREINCAKNCAKKFMTINNVANESFSRENQALMDSQNSL</sequence>
<keyword evidence="10" id="KW-0143">Chaperone</keyword>
<comment type="function">
    <text evidence="10">Mitochondrial intermembrane chaperone that participates in the import and insertion of some multi-pass transmembrane proteins into the mitochondrial inner membrane. Also required for the transfer of beta-barrel precursors from the TOM complex to the sorting and assembly machinery (SAM complex) of the outer membrane. Acts as a chaperone-like protein that protects the hydrophobic precursors from aggregation and guide them through the mitochondrial intermembrane space.</text>
</comment>
<keyword evidence="6 10" id="KW-0653">Protein transport</keyword>
<dbReference type="SUPFAM" id="SSF144122">
    <property type="entry name" value="Tim10-like"/>
    <property type="match status" value="1"/>
</dbReference>
<evidence type="ECO:0000256" key="6">
    <source>
        <dbReference type="ARBA" id="ARBA00022927"/>
    </source>
</evidence>
<dbReference type="PANTHER" id="PTHR13172">
    <property type="entry name" value="MITOCHONDRIAL IMPORT INNER MEMBRANE TRANSLOCASE SUBUNIT TIM9B"/>
    <property type="match status" value="1"/>
</dbReference>
<evidence type="ECO:0000256" key="8">
    <source>
        <dbReference type="ARBA" id="ARBA00023128"/>
    </source>
</evidence>
<keyword evidence="4 10" id="KW-0472">Membrane</keyword>
<dbReference type="InterPro" id="IPR004217">
    <property type="entry name" value="Tim10-like"/>
</dbReference>
<evidence type="ECO:0000313" key="13">
    <source>
        <dbReference type="Proteomes" id="UP000187283"/>
    </source>
</evidence>
<comment type="subcellular location">
    <subcellularLocation>
        <location evidence="10">Mitochondrion inner membrane</location>
        <topology evidence="10">Peripheral membrane protein</topology>
        <orientation evidence="10">Intermembrane side</orientation>
    </subcellularLocation>
</comment>
<evidence type="ECO:0000256" key="9">
    <source>
        <dbReference type="ARBA" id="ARBA00023157"/>
    </source>
</evidence>
<evidence type="ECO:0000256" key="2">
    <source>
        <dbReference type="ARBA" id="ARBA00022448"/>
    </source>
</evidence>